<evidence type="ECO:0000259" key="2">
    <source>
        <dbReference type="Pfam" id="PF00963"/>
    </source>
</evidence>
<dbReference type="Gene3D" id="2.60.40.680">
    <property type="match status" value="1"/>
</dbReference>
<evidence type="ECO:0000256" key="1">
    <source>
        <dbReference type="SAM" id="MobiDB-lite"/>
    </source>
</evidence>
<dbReference type="CDD" id="cd08547">
    <property type="entry name" value="Type_II_cohesin"/>
    <property type="match status" value="1"/>
</dbReference>
<dbReference type="Pfam" id="PF00963">
    <property type="entry name" value="Cohesin"/>
    <property type="match status" value="1"/>
</dbReference>
<dbReference type="InterPro" id="IPR008965">
    <property type="entry name" value="CBM2/CBM3_carb-bd_dom_sf"/>
</dbReference>
<keyword evidence="4" id="KW-1185">Reference proteome</keyword>
<sequence>MKWDILISGKSNVFSLLIFSLVTITCLSGLAGATSTISIVPESESIVTGQEFSVNVYLQPDRPVAGIQFDLIYDSDLVNVVTVSEGDFLGQDGALVLFNPGNIDSSSGKVDSVYGLILDKTSVVGPGSVAVIQMNAGNISGTSTLYLSNVIVSDAQGQIIPTEIVNGSIMISSETSSSGKSVSSDGTDDVESPGITTTSESYETFEAIERERQAVYLGSQVSYQFDKSENPIRYINYESLANAGNVIATIEVLNGPSRFVSSEPPGTVYKNVNIWLGKPGYGTEKDIKDAVIGFRVDNSWFEDNRISDSSVMVYRYEQDSWIPLPTMKISETSSYVNYESSTTEFSPFVIVGDISEEVIEEVAEAAEIPEEDKNLDQNAALILCLSILGLLFARRR</sequence>
<dbReference type="RefSeq" id="WP_342126020.1">
    <property type="nucleotide sequence ID" value="NZ_JBCAUS010000002.1"/>
</dbReference>
<proteinExistence type="predicted"/>
<dbReference type="InterPro" id="IPR026453">
    <property type="entry name" value="PGF_pre_PGF"/>
</dbReference>
<dbReference type="EMBL" id="JBCAUS010000002">
    <property type="protein sequence ID" value="MEL4304289.1"/>
    <property type="molecule type" value="Genomic_DNA"/>
</dbReference>
<comment type="caution">
    <text evidence="3">The sequence shown here is derived from an EMBL/GenBank/DDBJ whole genome shotgun (WGS) entry which is preliminary data.</text>
</comment>
<evidence type="ECO:0000313" key="4">
    <source>
        <dbReference type="Proteomes" id="UP001396646"/>
    </source>
</evidence>
<feature type="domain" description="Cohesin" evidence="2">
    <location>
        <begin position="42"/>
        <end position="170"/>
    </location>
</feature>
<feature type="region of interest" description="Disordered" evidence="1">
    <location>
        <begin position="176"/>
        <end position="198"/>
    </location>
</feature>
<dbReference type="Proteomes" id="UP001396646">
    <property type="component" value="Unassembled WGS sequence"/>
</dbReference>
<dbReference type="InterPro" id="IPR002102">
    <property type="entry name" value="Cohesin_dom"/>
</dbReference>
<protein>
    <submittedName>
        <fullName evidence="3">PGF-pre-PGF domain-containing protein</fullName>
    </submittedName>
</protein>
<dbReference type="NCBIfam" id="TIGR04213">
    <property type="entry name" value="PGF_pre_PGF"/>
    <property type="match status" value="1"/>
</dbReference>
<evidence type="ECO:0000313" key="3">
    <source>
        <dbReference type="EMBL" id="MEL4304289.1"/>
    </source>
</evidence>
<reference evidence="3 4" key="1">
    <citation type="submission" date="2024-04" db="EMBL/GenBank/DDBJ databases">
        <title>Methanococcoides sp. LMO-2.</title>
        <authorList>
            <person name="Liang L."/>
        </authorList>
    </citation>
    <scope>NUCLEOTIDE SEQUENCE [LARGE SCALE GENOMIC DNA]</scope>
    <source>
        <strain evidence="3 4">LMO-2</strain>
    </source>
</reference>
<dbReference type="SUPFAM" id="SSF49384">
    <property type="entry name" value="Carbohydrate-binding domain"/>
    <property type="match status" value="1"/>
</dbReference>
<organism evidence="3 4">
    <name type="scientific">Methanococcoides cohabitans</name>
    <dbReference type="NCBI Taxonomy" id="3136559"/>
    <lineage>
        <taxon>Archaea</taxon>
        <taxon>Methanobacteriati</taxon>
        <taxon>Methanobacteriota</taxon>
        <taxon>Stenosarchaea group</taxon>
        <taxon>Methanomicrobia</taxon>
        <taxon>Methanosarcinales</taxon>
        <taxon>Methanosarcinaceae</taxon>
        <taxon>Methanococcoides</taxon>
    </lineage>
</organism>
<accession>A0ABU9KPH8</accession>
<name>A0ABU9KPH8_9EURY</name>
<gene>
    <name evidence="3" type="ORF">WOA13_00360</name>
</gene>